<organism evidence="10 11">
    <name type="scientific">Vitrella brassicaformis (strain CCMP3155)</name>
    <dbReference type="NCBI Taxonomy" id="1169540"/>
    <lineage>
        <taxon>Eukaryota</taxon>
        <taxon>Sar</taxon>
        <taxon>Alveolata</taxon>
        <taxon>Colpodellida</taxon>
        <taxon>Vitrellaceae</taxon>
        <taxon>Vitrella</taxon>
    </lineage>
</organism>
<proteinExistence type="predicted"/>
<evidence type="ECO:0000256" key="3">
    <source>
        <dbReference type="ARBA" id="ARBA00022692"/>
    </source>
</evidence>
<dbReference type="Proteomes" id="UP000041254">
    <property type="component" value="Unassembled WGS sequence"/>
</dbReference>
<comment type="subcellular location">
    <subcellularLocation>
        <location evidence="1">Membrane</location>
        <topology evidence="1">Multi-pass membrane protein</topology>
    </subcellularLocation>
</comment>
<dbReference type="Pfam" id="PF01040">
    <property type="entry name" value="UbiA"/>
    <property type="match status" value="1"/>
</dbReference>
<keyword evidence="11" id="KW-1185">Reference proteome</keyword>
<dbReference type="STRING" id="1169540.A0A0G4EN68"/>
<dbReference type="Gene3D" id="1.10.357.140">
    <property type="entry name" value="UbiA prenyltransferase"/>
    <property type="match status" value="1"/>
</dbReference>
<keyword evidence="6 9" id="KW-0472">Membrane</keyword>
<evidence type="ECO:0000256" key="4">
    <source>
        <dbReference type="ARBA" id="ARBA00022989"/>
    </source>
</evidence>
<evidence type="ECO:0000313" key="10">
    <source>
        <dbReference type="EMBL" id="CEL98276.1"/>
    </source>
</evidence>
<dbReference type="GO" id="GO:0006784">
    <property type="term" value="P:heme A biosynthetic process"/>
    <property type="evidence" value="ECO:0007669"/>
    <property type="project" value="TreeGrafter"/>
</dbReference>
<dbReference type="VEuPathDB" id="CryptoDB:Vbra_7880"/>
<accession>A0A0G4EN68</accession>
<feature type="region of interest" description="Disordered" evidence="8">
    <location>
        <begin position="29"/>
        <end position="48"/>
    </location>
</feature>
<dbReference type="GO" id="GO:0005739">
    <property type="term" value="C:mitochondrion"/>
    <property type="evidence" value="ECO:0007669"/>
    <property type="project" value="TreeGrafter"/>
</dbReference>
<evidence type="ECO:0000256" key="6">
    <source>
        <dbReference type="ARBA" id="ARBA00023136"/>
    </source>
</evidence>
<keyword evidence="4 9" id="KW-1133">Transmembrane helix</keyword>
<dbReference type="PANTHER" id="PTHR43448:SF2">
    <property type="entry name" value="PROTOHEME IX FARNESYLTRANSFERASE, MITOCHONDRIAL"/>
    <property type="match status" value="1"/>
</dbReference>
<dbReference type="InterPro" id="IPR006369">
    <property type="entry name" value="Protohaem_IX_farnesylTrfase"/>
</dbReference>
<evidence type="ECO:0000256" key="7">
    <source>
        <dbReference type="ARBA" id="ARBA00030253"/>
    </source>
</evidence>
<evidence type="ECO:0000256" key="2">
    <source>
        <dbReference type="ARBA" id="ARBA00022679"/>
    </source>
</evidence>
<dbReference type="InParanoid" id="A0A0G4EN68"/>
<dbReference type="EMBL" id="CDMY01000267">
    <property type="protein sequence ID" value="CEL98276.1"/>
    <property type="molecule type" value="Genomic_DNA"/>
</dbReference>
<keyword evidence="5" id="KW-0350">Heme biosynthesis</keyword>
<feature type="transmembrane region" description="Helical" evidence="9">
    <location>
        <begin position="302"/>
        <end position="324"/>
    </location>
</feature>
<dbReference type="OrthoDB" id="5211at2759"/>
<dbReference type="OMA" id="MGREPDF"/>
<evidence type="ECO:0000256" key="5">
    <source>
        <dbReference type="ARBA" id="ARBA00023133"/>
    </source>
</evidence>
<evidence type="ECO:0000256" key="1">
    <source>
        <dbReference type="ARBA" id="ARBA00004141"/>
    </source>
</evidence>
<dbReference type="GO" id="GO:0016020">
    <property type="term" value="C:membrane"/>
    <property type="evidence" value="ECO:0007669"/>
    <property type="project" value="UniProtKB-SubCell"/>
</dbReference>
<dbReference type="InterPro" id="IPR000537">
    <property type="entry name" value="UbiA_prenyltransferase"/>
</dbReference>
<evidence type="ECO:0000256" key="9">
    <source>
        <dbReference type="SAM" id="Phobius"/>
    </source>
</evidence>
<protein>
    <recommendedName>
        <fullName evidence="7">Heme O synthase</fullName>
    </recommendedName>
</protein>
<gene>
    <name evidence="10" type="ORF">Vbra_7880</name>
</gene>
<reference evidence="10 11" key="1">
    <citation type="submission" date="2014-11" db="EMBL/GenBank/DDBJ databases">
        <authorList>
            <person name="Zhu J."/>
            <person name="Qi W."/>
            <person name="Song R."/>
        </authorList>
    </citation>
    <scope>NUCLEOTIDE SEQUENCE [LARGE SCALE GENOMIC DNA]</scope>
</reference>
<dbReference type="GO" id="GO:0008495">
    <property type="term" value="F:protoheme IX farnesyltransferase activity"/>
    <property type="evidence" value="ECO:0007669"/>
    <property type="project" value="InterPro"/>
</dbReference>
<dbReference type="NCBIfam" id="TIGR01473">
    <property type="entry name" value="cyoE_ctaB"/>
    <property type="match status" value="1"/>
</dbReference>
<evidence type="ECO:0000256" key="8">
    <source>
        <dbReference type="SAM" id="MobiDB-lite"/>
    </source>
</evidence>
<keyword evidence="2" id="KW-0808">Transferase</keyword>
<dbReference type="PhylomeDB" id="A0A0G4EN68"/>
<feature type="transmembrane region" description="Helical" evidence="9">
    <location>
        <begin position="352"/>
        <end position="370"/>
    </location>
</feature>
<sequence>MGPSSFSQDASRLGRSSVRLLTTSSRQLCASSSAGRSDDGGSRHTRTSSLLIQDPDGVAAKAIVGRRVRWTAFERLAVISEQLRRTKARVAPYWSLSKGKLTTWIALSTLPGYALMCVDGGSFVAAMSLTVGTGLSSAAASTYNQLIEAPRDARMRRTHNRPLVNGTIDRSSAHQFAALCAVGGVSLLAMGTTPTCAMMAAGNIFLYSCVYTPLKTVTPYNTHIGAVVGSIPPLLGCTAAQGMSAFCLPEPFVLFAIQTLWQFPHFYALAWMYREDYVRGGFTMFPVFDHTGWETADLMRPYLMALCILPLATSAFNVTSYMFVVSSMVPNGLLLWRFTQYDQNPSIRTARTFFRTSLVHILALLGLFVFHCKGPYTEGTEGRGGRGGEKGRISRWRAFLDTYCLHRLVDGVHCLCPVELATDMVIKQQQQQQQRDGPQ</sequence>
<dbReference type="CDD" id="cd13957">
    <property type="entry name" value="PT_UbiA_Cox10"/>
    <property type="match status" value="1"/>
</dbReference>
<dbReference type="PANTHER" id="PTHR43448">
    <property type="entry name" value="PROTOHEME IX FARNESYLTRANSFERASE, MITOCHONDRIAL"/>
    <property type="match status" value="1"/>
</dbReference>
<keyword evidence="3 9" id="KW-0812">Transmembrane</keyword>
<dbReference type="AlphaFoldDB" id="A0A0G4EN68"/>
<name>A0A0G4EN68_VITBC</name>
<evidence type="ECO:0000313" key="11">
    <source>
        <dbReference type="Proteomes" id="UP000041254"/>
    </source>
</evidence>
<dbReference type="InterPro" id="IPR044878">
    <property type="entry name" value="UbiA_sf"/>
</dbReference>